<evidence type="ECO:0000256" key="3">
    <source>
        <dbReference type="ARBA" id="ARBA00022679"/>
    </source>
</evidence>
<gene>
    <name evidence="8" type="primary">LOC115633119</name>
</gene>
<organism evidence="7 8">
    <name type="scientific">Drosophila lebanonensis</name>
    <name type="common">Fruit fly</name>
    <name type="synonym">Scaptodrosophila lebanonensis</name>
    <dbReference type="NCBI Taxonomy" id="7225"/>
    <lineage>
        <taxon>Eukaryota</taxon>
        <taxon>Metazoa</taxon>
        <taxon>Ecdysozoa</taxon>
        <taxon>Arthropoda</taxon>
        <taxon>Hexapoda</taxon>
        <taxon>Insecta</taxon>
        <taxon>Pterygota</taxon>
        <taxon>Neoptera</taxon>
        <taxon>Endopterygota</taxon>
        <taxon>Diptera</taxon>
        <taxon>Brachycera</taxon>
        <taxon>Muscomorpha</taxon>
        <taxon>Ephydroidea</taxon>
        <taxon>Drosophilidae</taxon>
        <taxon>Scaptodrosophila</taxon>
    </lineage>
</organism>
<evidence type="ECO:0000256" key="1">
    <source>
        <dbReference type="ARBA" id="ARBA00022490"/>
    </source>
</evidence>
<dbReference type="AlphaFoldDB" id="A0A6J2UG44"/>
<evidence type="ECO:0000259" key="6">
    <source>
        <dbReference type="Pfam" id="PF13847"/>
    </source>
</evidence>
<dbReference type="GO" id="GO:0032259">
    <property type="term" value="P:methylation"/>
    <property type="evidence" value="ECO:0007669"/>
    <property type="project" value="UniProtKB-KW"/>
</dbReference>
<keyword evidence="1 5" id="KW-0963">Cytoplasm</keyword>
<dbReference type="InterPro" id="IPR025714">
    <property type="entry name" value="Methyltranfer_dom"/>
</dbReference>
<evidence type="ECO:0000256" key="4">
    <source>
        <dbReference type="ARBA" id="ARBA00022691"/>
    </source>
</evidence>
<dbReference type="Proteomes" id="UP000504634">
    <property type="component" value="Unplaced"/>
</dbReference>
<reference evidence="8" key="1">
    <citation type="submission" date="2025-08" db="UniProtKB">
        <authorList>
            <consortium name="RefSeq"/>
        </authorList>
    </citation>
    <scope>IDENTIFICATION</scope>
    <source>
        <strain evidence="8">11010-0011.00</strain>
        <tissue evidence="8">Whole body</tissue>
    </source>
</reference>
<evidence type="ECO:0000313" key="8">
    <source>
        <dbReference type="RefSeq" id="XP_030386368.1"/>
    </source>
</evidence>
<proteinExistence type="inferred from homology"/>
<dbReference type="GO" id="GO:0005737">
    <property type="term" value="C:cytoplasm"/>
    <property type="evidence" value="ECO:0007669"/>
    <property type="project" value="UniProtKB-SubCell"/>
</dbReference>
<comment type="similarity">
    <text evidence="5">Belongs to the class I-like SAM-binding methyltransferase superfamily. EFM4 family.</text>
</comment>
<protein>
    <recommendedName>
        <fullName evidence="5">Protein-lysine N-methyltransferase LOC115633119</fullName>
        <ecNumber evidence="5">2.1.1.-</ecNumber>
    </recommendedName>
</protein>
<accession>A0A6J2UG44</accession>
<dbReference type="InterPro" id="IPR029063">
    <property type="entry name" value="SAM-dependent_MTases_sf"/>
</dbReference>
<evidence type="ECO:0000313" key="7">
    <source>
        <dbReference type="Proteomes" id="UP000504634"/>
    </source>
</evidence>
<dbReference type="RefSeq" id="XP_030386368.1">
    <property type="nucleotide sequence ID" value="XM_030530508.1"/>
</dbReference>
<dbReference type="Gene3D" id="3.40.50.150">
    <property type="entry name" value="Vaccinia Virus protein VP39"/>
    <property type="match status" value="1"/>
</dbReference>
<dbReference type="OrthoDB" id="540004at2759"/>
<dbReference type="GO" id="GO:0016279">
    <property type="term" value="F:protein-lysine N-methyltransferase activity"/>
    <property type="evidence" value="ECO:0007669"/>
    <property type="project" value="UniProtKB-UniRule"/>
</dbReference>
<comment type="function">
    <text evidence="5">S-adenosyl-L-methionine-dependent protein-lysine N-methyltransferase that methylates elongation factor 1-alpha.</text>
</comment>
<comment type="subcellular location">
    <subcellularLocation>
        <location evidence="5">Cytoplasm</location>
    </subcellularLocation>
</comment>
<dbReference type="HAMAP" id="MF_03188">
    <property type="entry name" value="Methyltr_EFM4"/>
    <property type="match status" value="1"/>
</dbReference>
<feature type="domain" description="Methyltransferase" evidence="6">
    <location>
        <begin position="63"/>
        <end position="193"/>
    </location>
</feature>
<dbReference type="PANTHER" id="PTHR12843:SF5">
    <property type="entry name" value="EEF1A LYSINE METHYLTRANSFERASE 2"/>
    <property type="match status" value="1"/>
</dbReference>
<sequence length="230" mass="25981">MSVDELDGSELGTIEYWESSYRREVENYKNHGDVGEIWFDEDSQLRIIGWIMKQVGIAECAPRVLDVGCGNGMFLIELAREGFSYSQLVGVDYSPKAIELASNIAKDQSLDITYSVVDLMDAEKCKFLGSFHIVHDKGTYDAISLCPNDPKEKRAQYLSTVEQLLCDKDSLFIITSCNWTEDELLLSFADKFVKFCTIPTPTFKFGGKVGSVVTSIVFKKRLRFEEINTC</sequence>
<dbReference type="CDD" id="cd02440">
    <property type="entry name" value="AdoMet_MTases"/>
    <property type="match status" value="1"/>
</dbReference>
<keyword evidence="7" id="KW-1185">Reference proteome</keyword>
<dbReference type="Pfam" id="PF13847">
    <property type="entry name" value="Methyltransf_31"/>
    <property type="match status" value="1"/>
</dbReference>
<keyword evidence="4 5" id="KW-0949">S-adenosyl-L-methionine</keyword>
<dbReference type="EC" id="2.1.1.-" evidence="5"/>
<dbReference type="InterPro" id="IPR026635">
    <property type="entry name" value="Efm4/METTL10"/>
</dbReference>
<dbReference type="PANTHER" id="PTHR12843">
    <property type="entry name" value="PROTEIN-LYSINE N-METHYLTRANSFERASE METTL10"/>
    <property type="match status" value="1"/>
</dbReference>
<keyword evidence="2 5" id="KW-0489">Methyltransferase</keyword>
<dbReference type="GeneID" id="115633119"/>
<keyword evidence="3 5" id="KW-0808">Transferase</keyword>
<evidence type="ECO:0000256" key="2">
    <source>
        <dbReference type="ARBA" id="ARBA00022603"/>
    </source>
</evidence>
<evidence type="ECO:0000256" key="5">
    <source>
        <dbReference type="HAMAP-Rule" id="MF_03188"/>
    </source>
</evidence>
<dbReference type="SUPFAM" id="SSF53335">
    <property type="entry name" value="S-adenosyl-L-methionine-dependent methyltransferases"/>
    <property type="match status" value="1"/>
</dbReference>
<name>A0A6J2UG44_DROLE</name>